<accession>A0A3Q2VNM6</accession>
<protein>
    <submittedName>
        <fullName evidence="1">Uncharacterized protein</fullName>
    </submittedName>
</protein>
<organism evidence="1 2">
    <name type="scientific">Haplochromis burtoni</name>
    <name type="common">Burton's mouthbrooder</name>
    <name type="synonym">Chromis burtoni</name>
    <dbReference type="NCBI Taxonomy" id="8153"/>
    <lineage>
        <taxon>Eukaryota</taxon>
        <taxon>Metazoa</taxon>
        <taxon>Chordata</taxon>
        <taxon>Craniata</taxon>
        <taxon>Vertebrata</taxon>
        <taxon>Euteleostomi</taxon>
        <taxon>Actinopterygii</taxon>
        <taxon>Neopterygii</taxon>
        <taxon>Teleostei</taxon>
        <taxon>Neoteleostei</taxon>
        <taxon>Acanthomorphata</taxon>
        <taxon>Ovalentaria</taxon>
        <taxon>Cichlomorphae</taxon>
        <taxon>Cichliformes</taxon>
        <taxon>Cichlidae</taxon>
        <taxon>African cichlids</taxon>
        <taxon>Pseudocrenilabrinae</taxon>
        <taxon>Haplochromini</taxon>
        <taxon>Haplochromis</taxon>
    </lineage>
</organism>
<dbReference type="Ensembl" id="ENSHBUT00000020506.1">
    <property type="protein sequence ID" value="ENSHBUP00000012934.1"/>
    <property type="gene ID" value="ENSHBUG00000014663.1"/>
</dbReference>
<reference evidence="1" key="1">
    <citation type="submission" date="2025-08" db="UniProtKB">
        <authorList>
            <consortium name="Ensembl"/>
        </authorList>
    </citation>
    <scope>IDENTIFICATION</scope>
</reference>
<reference evidence="1" key="2">
    <citation type="submission" date="2025-09" db="UniProtKB">
        <authorList>
            <consortium name="Ensembl"/>
        </authorList>
    </citation>
    <scope>IDENTIFICATION</scope>
</reference>
<evidence type="ECO:0000313" key="1">
    <source>
        <dbReference type="Ensembl" id="ENSHBUP00000012934.1"/>
    </source>
</evidence>
<sequence length="82" mass="9130">MGRKKKKKAPRSPFLEGAATFQAGTGFTVSDFVCHRCPGYHDSRSELLCRNVLRCVCVYLCPRSSGVSYPRSTSLHMDGLFL</sequence>
<dbReference type="AlphaFoldDB" id="A0A3Q2VNM6"/>
<keyword evidence="2" id="KW-1185">Reference proteome</keyword>
<evidence type="ECO:0000313" key="2">
    <source>
        <dbReference type="Proteomes" id="UP000264840"/>
    </source>
</evidence>
<name>A0A3Q2VNM6_HAPBU</name>
<proteinExistence type="predicted"/>
<dbReference type="Proteomes" id="UP000264840">
    <property type="component" value="Unplaced"/>
</dbReference>